<organism evidence="3 4">
    <name type="scientific">Rozella allomycis (strain CSF55)</name>
    <dbReference type="NCBI Taxonomy" id="988480"/>
    <lineage>
        <taxon>Eukaryota</taxon>
        <taxon>Fungi</taxon>
        <taxon>Fungi incertae sedis</taxon>
        <taxon>Cryptomycota</taxon>
        <taxon>Cryptomycota incertae sedis</taxon>
        <taxon>Rozella</taxon>
    </lineage>
</organism>
<sequence length="425" mass="49492">MYQFRFYHSFAKRPPLTAFILQNKDKLRKIVAALPVTMSFTCAVGSLYFTGLYFYPLDPMFKGADYPLMVKKDIIKGTYYRDFNYIYTYFKKAISRLTFKGYDENSQEIIKINIFLAQRMLNTIDVPLTPMLELFEFLSRKTRPGETPENEAIRIYTAILVANRMAGKYIDRGDFLASRKCLSWAMKMILNTPEHLKDHIHVEFDVIKNLKEKAARRSKINRPTSLFIASPVSAEPLTTTRNEKSVKELSLILEKEKENQIEILKTRQSSLLDTLANEKAVIRRLESEIERERQNVRGMKDQNEESVKKNFLKQIDSEREDLKAIITKLQESIEKRTVQVDQMNKISEKLTGREYKISSPRKYSDVARTLGKSDFRESLESRVKALSIETHVRRESLDIIEMADRAQTPGSLDLQLNNISEFMED</sequence>
<dbReference type="HOGENOM" id="CLU_645836_0_0_1"/>
<reference evidence="3 4" key="1">
    <citation type="journal article" date="2013" name="Curr. Biol.">
        <title>Shared signatures of parasitism and phylogenomics unite Cryptomycota and microsporidia.</title>
        <authorList>
            <person name="James T.Y."/>
            <person name="Pelin A."/>
            <person name="Bonen L."/>
            <person name="Ahrendt S."/>
            <person name="Sain D."/>
            <person name="Corradi N."/>
            <person name="Stajich J.E."/>
        </authorList>
    </citation>
    <scope>NUCLEOTIDE SEQUENCE [LARGE SCALE GENOMIC DNA]</scope>
    <source>
        <strain evidence="3 4">CSF55</strain>
    </source>
</reference>
<feature type="coiled-coil region" evidence="1">
    <location>
        <begin position="275"/>
        <end position="332"/>
    </location>
</feature>
<keyword evidence="2" id="KW-1133">Transmembrane helix</keyword>
<evidence type="ECO:0000256" key="1">
    <source>
        <dbReference type="SAM" id="Coils"/>
    </source>
</evidence>
<evidence type="ECO:0000256" key="2">
    <source>
        <dbReference type="SAM" id="Phobius"/>
    </source>
</evidence>
<keyword evidence="4" id="KW-1185">Reference proteome</keyword>
<evidence type="ECO:0000313" key="4">
    <source>
        <dbReference type="Proteomes" id="UP000030755"/>
    </source>
</evidence>
<keyword evidence="2" id="KW-0472">Membrane</keyword>
<dbReference type="AlphaFoldDB" id="A0A075AMN5"/>
<name>A0A075AMN5_ROZAC</name>
<gene>
    <name evidence="3" type="ORF">O9G_002811</name>
</gene>
<dbReference type="EMBL" id="KE561347">
    <property type="protein sequence ID" value="EPZ30934.1"/>
    <property type="molecule type" value="Genomic_DNA"/>
</dbReference>
<evidence type="ECO:0000313" key="3">
    <source>
        <dbReference type="EMBL" id="EPZ30934.1"/>
    </source>
</evidence>
<proteinExistence type="predicted"/>
<dbReference type="Proteomes" id="UP000030755">
    <property type="component" value="Unassembled WGS sequence"/>
</dbReference>
<keyword evidence="2" id="KW-0812">Transmembrane</keyword>
<feature type="transmembrane region" description="Helical" evidence="2">
    <location>
        <begin position="30"/>
        <end position="55"/>
    </location>
</feature>
<keyword evidence="1" id="KW-0175">Coiled coil</keyword>
<accession>A0A075AMN5</accession>
<protein>
    <submittedName>
        <fullName evidence="3">Uncharacterized protein</fullName>
    </submittedName>
</protein>